<evidence type="ECO:0000259" key="2">
    <source>
        <dbReference type="Pfam" id="PF15644"/>
    </source>
</evidence>
<feature type="domain" description="Putative T7SS secretion signal" evidence="3">
    <location>
        <begin position="26"/>
        <end position="245"/>
    </location>
</feature>
<sequence>MGFTDTLGDIVDGGKSLANDGLGALEEGWEKGKRGVGEFVDWGTNHTGRALDAVGAEGAADAVEDWGDDAAASLGATVGEQQLGQTEEANELVHGSPSDIRSSAKHLRDFQKAFDLVGKGMRKLDSSHWKGEAAEAFRDTFPMHPVKWMRASDACEKAAAALESFADTVGWAQREAKRAVTEYKKGEAASKKARGEDPPPDKDPGDTHREAAEEILARARDQRNEAARSAAKSVREALVHAPKEPPPLSRATATYVDGMQAGAIELTHVAGGVIKGGAGLVNFARGLNPLDVYNLTHPAAYAQNVNTTLAGLVSTAAHPERIPQALVDSFKKDPSEGVGRLIPELLGTKGLGAARTGARVAAKEGAEAARYGAPAGAEGAEAAARTGAREASGAGRDWGDLAQSTERVQERAIHYDSVDPAKAQEFLDDQFPWMRDLNNRWEPGYTHNCPNNVVTVDRRLDGHEVSAAPLHGGGDMPNSALGSGHPDGFKYYMNSYDDIIRDMEQRGPDARGAVSIRRDDGTGHLFNVINTPHGVAFLDGQTGTLARLEQDVIRIGYMPYRS</sequence>
<dbReference type="InterPro" id="IPR028908">
    <property type="entry name" value="Tox-PL_dom"/>
</dbReference>
<evidence type="ECO:0000259" key="3">
    <source>
        <dbReference type="Pfam" id="PF21725"/>
    </source>
</evidence>
<organism evidence="4 5">
    <name type="scientific">Streptomyces smyrnaeus</name>
    <dbReference type="NCBI Taxonomy" id="1387713"/>
    <lineage>
        <taxon>Bacteria</taxon>
        <taxon>Bacillati</taxon>
        <taxon>Actinomycetota</taxon>
        <taxon>Actinomycetes</taxon>
        <taxon>Kitasatosporales</taxon>
        <taxon>Streptomycetaceae</taxon>
        <taxon>Streptomyces</taxon>
    </lineage>
</organism>
<reference evidence="4 5" key="1">
    <citation type="submission" date="2021-02" db="EMBL/GenBank/DDBJ databases">
        <title>Streptomyces spirodelae sp. nov., isolated from duckweed.</title>
        <authorList>
            <person name="Saimee Y."/>
            <person name="Duangmal K."/>
        </authorList>
    </citation>
    <scope>NUCLEOTIDE SEQUENCE [LARGE SCALE GENOMIC DNA]</scope>
    <source>
        <strain evidence="4 5">DSM 42105</strain>
    </source>
</reference>
<comment type="caution">
    <text evidence="4">The sequence shown here is derived from an EMBL/GenBank/DDBJ whole genome shotgun (WGS) entry which is preliminary data.</text>
</comment>
<accession>A0ABS3XW77</accession>
<dbReference type="Pfam" id="PF21725">
    <property type="entry name" value="T7SS_signal"/>
    <property type="match status" value="1"/>
</dbReference>
<name>A0ABS3XW77_9ACTN</name>
<dbReference type="RefSeq" id="WP_209211062.1">
    <property type="nucleotide sequence ID" value="NZ_JAFFZM010000007.1"/>
</dbReference>
<dbReference type="Pfam" id="PF15644">
    <property type="entry name" value="Gln_amidase"/>
    <property type="match status" value="1"/>
</dbReference>
<feature type="compositionally biased region" description="Basic and acidic residues" evidence="1">
    <location>
        <begin position="233"/>
        <end position="243"/>
    </location>
</feature>
<dbReference type="EMBL" id="JAFFZM010000007">
    <property type="protein sequence ID" value="MBO8199326.1"/>
    <property type="molecule type" value="Genomic_DNA"/>
</dbReference>
<dbReference type="GeneID" id="96259644"/>
<feature type="region of interest" description="Disordered" evidence="1">
    <location>
        <begin position="180"/>
        <end position="208"/>
    </location>
</feature>
<gene>
    <name evidence="4" type="ORF">JW613_13600</name>
</gene>
<dbReference type="InterPro" id="IPR049082">
    <property type="entry name" value="T7SS_signal"/>
</dbReference>
<evidence type="ECO:0000256" key="1">
    <source>
        <dbReference type="SAM" id="MobiDB-lite"/>
    </source>
</evidence>
<evidence type="ECO:0000313" key="5">
    <source>
        <dbReference type="Proteomes" id="UP000721954"/>
    </source>
</evidence>
<feature type="domain" description="Tox-PL" evidence="2">
    <location>
        <begin position="448"/>
        <end position="544"/>
    </location>
</feature>
<evidence type="ECO:0000313" key="4">
    <source>
        <dbReference type="EMBL" id="MBO8199326.1"/>
    </source>
</evidence>
<protein>
    <recommendedName>
        <fullName evidence="6">Tox-PL domain-containing protein</fullName>
    </recommendedName>
</protein>
<evidence type="ECO:0008006" key="6">
    <source>
        <dbReference type="Google" id="ProtNLM"/>
    </source>
</evidence>
<proteinExistence type="predicted"/>
<keyword evidence="5" id="KW-1185">Reference proteome</keyword>
<feature type="region of interest" description="Disordered" evidence="1">
    <location>
        <begin position="220"/>
        <end position="246"/>
    </location>
</feature>
<dbReference type="Proteomes" id="UP000721954">
    <property type="component" value="Unassembled WGS sequence"/>
</dbReference>